<sequence>MKNYNSNIAFIDLLFNMLTGFVSLFLLSFLLINPIAEEGKIDPIAEFMVTMAWDENSIGDIDLWFLGPDGNRVGYAQKENGYMVLDRDDLGTLNDRFVINGQETIVRKNLEVVTINAIVPGEYFVNVHYFSSQQTMKEERGRQTLEKPPAPPETVVVELMDLRPYNLEMNREVVLTDVKQELTVFSFTVDLEGRITDIRTDIQIPVRVIGGSNDS</sequence>
<keyword evidence="1" id="KW-0472">Membrane</keyword>
<feature type="transmembrane region" description="Helical" evidence="1">
    <location>
        <begin position="13"/>
        <end position="32"/>
    </location>
</feature>
<dbReference type="EMBL" id="JAEPCM010000016">
    <property type="protein sequence ID" value="MCG7944819.1"/>
    <property type="molecule type" value="Genomic_DNA"/>
</dbReference>
<dbReference type="AlphaFoldDB" id="A0A9E4K961"/>
<keyword evidence="1" id="KW-1133">Transmembrane helix</keyword>
<evidence type="ECO:0000313" key="2">
    <source>
        <dbReference type="EMBL" id="MCG7944819.1"/>
    </source>
</evidence>
<comment type="caution">
    <text evidence="2">The sequence shown here is derived from an EMBL/GenBank/DDBJ whole genome shotgun (WGS) entry which is preliminary data.</text>
</comment>
<dbReference type="Proteomes" id="UP000886667">
    <property type="component" value="Unassembled WGS sequence"/>
</dbReference>
<organism evidence="2 3">
    <name type="scientific">Candidatus Thiodiazotropha taylori</name>
    <dbReference type="NCBI Taxonomy" id="2792791"/>
    <lineage>
        <taxon>Bacteria</taxon>
        <taxon>Pseudomonadati</taxon>
        <taxon>Pseudomonadota</taxon>
        <taxon>Gammaproteobacteria</taxon>
        <taxon>Chromatiales</taxon>
        <taxon>Sedimenticolaceae</taxon>
        <taxon>Candidatus Thiodiazotropha</taxon>
    </lineage>
</organism>
<evidence type="ECO:0000313" key="3">
    <source>
        <dbReference type="Proteomes" id="UP000886667"/>
    </source>
</evidence>
<name>A0A9E4K961_9GAMM</name>
<evidence type="ECO:0000256" key="1">
    <source>
        <dbReference type="SAM" id="Phobius"/>
    </source>
</evidence>
<gene>
    <name evidence="2" type="ORF">JAZ07_00575</name>
</gene>
<keyword evidence="1" id="KW-0812">Transmembrane</keyword>
<reference evidence="2" key="1">
    <citation type="journal article" date="2021" name="Proc. Natl. Acad. Sci. U.S.A.">
        <title>Global biogeography of chemosynthetic symbionts reveals both localized and globally distributed symbiont groups. .</title>
        <authorList>
            <person name="Osvatic J.T."/>
            <person name="Wilkins L.G.E."/>
            <person name="Leibrecht L."/>
            <person name="Leray M."/>
            <person name="Zauner S."/>
            <person name="Polzin J."/>
            <person name="Camacho Y."/>
            <person name="Gros O."/>
            <person name="van Gils J.A."/>
            <person name="Eisen J.A."/>
            <person name="Petersen J.M."/>
            <person name="Yuen B."/>
        </authorList>
    </citation>
    <scope>NUCLEOTIDE SEQUENCE</scope>
    <source>
        <strain evidence="2">MAGclacostrist064TRANS</strain>
    </source>
</reference>
<proteinExistence type="predicted"/>
<protein>
    <submittedName>
        <fullName evidence="2">Uncharacterized protein</fullName>
    </submittedName>
</protein>
<accession>A0A9E4K961</accession>